<dbReference type="Gramene" id="mRNA:HanXRQr2_Chr06g0264711">
    <property type="protein sequence ID" value="mRNA:HanXRQr2_Chr06g0264711"/>
    <property type="gene ID" value="HanXRQr2_Chr06g0264711"/>
</dbReference>
<organism evidence="2 3">
    <name type="scientific">Helianthus annuus</name>
    <name type="common">Common sunflower</name>
    <dbReference type="NCBI Taxonomy" id="4232"/>
    <lineage>
        <taxon>Eukaryota</taxon>
        <taxon>Viridiplantae</taxon>
        <taxon>Streptophyta</taxon>
        <taxon>Embryophyta</taxon>
        <taxon>Tracheophyta</taxon>
        <taxon>Spermatophyta</taxon>
        <taxon>Magnoliopsida</taxon>
        <taxon>eudicotyledons</taxon>
        <taxon>Gunneridae</taxon>
        <taxon>Pentapetalae</taxon>
        <taxon>asterids</taxon>
        <taxon>campanulids</taxon>
        <taxon>Asterales</taxon>
        <taxon>Asteraceae</taxon>
        <taxon>Asteroideae</taxon>
        <taxon>Heliantheae alliance</taxon>
        <taxon>Heliantheae</taxon>
        <taxon>Helianthus</taxon>
    </lineage>
</organism>
<accession>A0A251UIX2</accession>
<dbReference type="EMBL" id="MNCJ02000321">
    <property type="protein sequence ID" value="KAF5802876.1"/>
    <property type="molecule type" value="Genomic_DNA"/>
</dbReference>
<reference evidence="1" key="3">
    <citation type="submission" date="2020-06" db="EMBL/GenBank/DDBJ databases">
        <title>Helianthus annuus Genome sequencing and assembly Release 2.</title>
        <authorList>
            <person name="Gouzy J."/>
            <person name="Langlade N."/>
            <person name="Munos S."/>
        </authorList>
    </citation>
    <scope>NUCLEOTIDE SEQUENCE</scope>
    <source>
        <tissue evidence="1">Leaves</tissue>
    </source>
</reference>
<gene>
    <name evidence="2" type="ORF">HannXRQ_Chr06g0180521</name>
    <name evidence="1" type="ORF">HanXRQr2_Chr06g0264711</name>
</gene>
<evidence type="ECO:0000313" key="2">
    <source>
        <dbReference type="EMBL" id="OTG23265.1"/>
    </source>
</evidence>
<sequence>MITLSSCPAGMETETRTRVREIEKGRGKAEITIERDQNQGWAFSDCTTEALKAMVVYATRSGASIRVKLNLVNARFMEIAYKGC</sequence>
<dbReference type="InParanoid" id="A0A251UIX2"/>
<evidence type="ECO:0000313" key="1">
    <source>
        <dbReference type="EMBL" id="KAF5802876.1"/>
    </source>
</evidence>
<reference evidence="1 3" key="1">
    <citation type="journal article" date="2017" name="Nature">
        <title>The sunflower genome provides insights into oil metabolism, flowering and Asterid evolution.</title>
        <authorList>
            <person name="Badouin H."/>
            <person name="Gouzy J."/>
            <person name="Grassa C.J."/>
            <person name="Murat F."/>
            <person name="Staton S.E."/>
            <person name="Cottret L."/>
            <person name="Lelandais-Briere C."/>
            <person name="Owens G.L."/>
            <person name="Carrere S."/>
            <person name="Mayjonade B."/>
            <person name="Legrand L."/>
            <person name="Gill N."/>
            <person name="Kane N.C."/>
            <person name="Bowers J.E."/>
            <person name="Hubner S."/>
            <person name="Bellec A."/>
            <person name="Berard A."/>
            <person name="Berges H."/>
            <person name="Blanchet N."/>
            <person name="Boniface M.C."/>
            <person name="Brunel D."/>
            <person name="Catrice O."/>
            <person name="Chaidir N."/>
            <person name="Claudel C."/>
            <person name="Donnadieu C."/>
            <person name="Faraut T."/>
            <person name="Fievet G."/>
            <person name="Helmstetter N."/>
            <person name="King M."/>
            <person name="Knapp S.J."/>
            <person name="Lai Z."/>
            <person name="Le Paslier M.C."/>
            <person name="Lippi Y."/>
            <person name="Lorenzon L."/>
            <person name="Mandel J.R."/>
            <person name="Marage G."/>
            <person name="Marchand G."/>
            <person name="Marquand E."/>
            <person name="Bret-Mestries E."/>
            <person name="Morien E."/>
            <person name="Nambeesan S."/>
            <person name="Nguyen T."/>
            <person name="Pegot-Espagnet P."/>
            <person name="Pouilly N."/>
            <person name="Raftis F."/>
            <person name="Sallet E."/>
            <person name="Schiex T."/>
            <person name="Thomas J."/>
            <person name="Vandecasteele C."/>
            <person name="Vares D."/>
            <person name="Vear F."/>
            <person name="Vautrin S."/>
            <person name="Crespi M."/>
            <person name="Mangin B."/>
            <person name="Burke J.M."/>
            <person name="Salse J."/>
            <person name="Munos S."/>
            <person name="Vincourt P."/>
            <person name="Rieseberg L.H."/>
            <person name="Langlade N.B."/>
        </authorList>
    </citation>
    <scope>NUCLEOTIDE SEQUENCE [LARGE SCALE GENOMIC DNA]</scope>
    <source>
        <strain evidence="3">cv. SF193</strain>
        <tissue evidence="1">Leaves</tissue>
    </source>
</reference>
<name>A0A251UIX2_HELAN</name>
<proteinExistence type="predicted"/>
<dbReference type="AlphaFoldDB" id="A0A251UIX2"/>
<reference evidence="2" key="2">
    <citation type="submission" date="2017-02" db="EMBL/GenBank/DDBJ databases">
        <title>Sunflower complete genome.</title>
        <authorList>
            <person name="Langlade N."/>
            <person name="Munos S."/>
        </authorList>
    </citation>
    <scope>NUCLEOTIDE SEQUENCE [LARGE SCALE GENOMIC DNA]</scope>
    <source>
        <tissue evidence="2">Leaves</tissue>
    </source>
</reference>
<dbReference type="Proteomes" id="UP000215914">
    <property type="component" value="Chromosome 6"/>
</dbReference>
<evidence type="ECO:0000313" key="3">
    <source>
        <dbReference type="Proteomes" id="UP000215914"/>
    </source>
</evidence>
<protein>
    <submittedName>
        <fullName evidence="2">Uncharacterized protein</fullName>
    </submittedName>
</protein>
<dbReference type="EMBL" id="CM007895">
    <property type="protein sequence ID" value="OTG23265.1"/>
    <property type="molecule type" value="Genomic_DNA"/>
</dbReference>
<keyword evidence="3" id="KW-1185">Reference proteome</keyword>